<reference evidence="6 7" key="1">
    <citation type="submission" date="2011-07" db="EMBL/GenBank/DDBJ databases">
        <authorList>
            <person name="Harkins D.M."/>
            <person name="Madupu R."/>
            <person name="Durkin A.S."/>
            <person name="Torralba M."/>
            <person name="Methe B."/>
            <person name="Sutton G.G."/>
            <person name="Nelson K.E."/>
        </authorList>
    </citation>
    <scope>NUCLEOTIDE SEQUENCE [LARGE SCALE GENOMIC DNA]</scope>
    <source>
        <strain evidence="6 7">HK 85</strain>
    </source>
</reference>
<dbReference type="STRING" id="1035188.HMPREF9952_1633"/>
<dbReference type="PANTHER" id="PTHR36917:SF1">
    <property type="entry name" value="INNER MEMBRANE-SPANNING PROTEIN YCIB"/>
    <property type="match status" value="1"/>
</dbReference>
<dbReference type="InterPro" id="IPR006008">
    <property type="entry name" value="YciB"/>
</dbReference>
<accession>F9Q5S7</accession>
<dbReference type="GO" id="GO:0005886">
    <property type="term" value="C:plasma membrane"/>
    <property type="evidence" value="ECO:0007669"/>
    <property type="project" value="TreeGrafter"/>
</dbReference>
<evidence type="ECO:0000256" key="1">
    <source>
        <dbReference type="ARBA" id="ARBA00022475"/>
    </source>
</evidence>
<evidence type="ECO:0000256" key="3">
    <source>
        <dbReference type="ARBA" id="ARBA00022989"/>
    </source>
</evidence>
<organism evidence="6 7">
    <name type="scientific">Haemophilus pittmaniae HK 85</name>
    <dbReference type="NCBI Taxonomy" id="1035188"/>
    <lineage>
        <taxon>Bacteria</taxon>
        <taxon>Pseudomonadati</taxon>
        <taxon>Pseudomonadota</taxon>
        <taxon>Gammaproteobacteria</taxon>
        <taxon>Pasteurellales</taxon>
        <taxon>Pasteurellaceae</taxon>
        <taxon>Haemophilus</taxon>
    </lineage>
</organism>
<gene>
    <name evidence="6" type="ORF">HMPREF9952_1633</name>
</gene>
<comment type="caution">
    <text evidence="6">The sequence shown here is derived from an EMBL/GenBank/DDBJ whole genome shotgun (WGS) entry which is preliminary data.</text>
</comment>
<protein>
    <submittedName>
        <fullName evidence="6">Intracellular septation protein A-like protein</fullName>
    </submittedName>
</protein>
<dbReference type="EMBL" id="AFUV01000002">
    <property type="protein sequence ID" value="EGV07696.1"/>
    <property type="molecule type" value="Genomic_DNA"/>
</dbReference>
<evidence type="ECO:0000313" key="7">
    <source>
        <dbReference type="Proteomes" id="UP000006235"/>
    </source>
</evidence>
<proteinExistence type="predicted"/>
<dbReference type="Proteomes" id="UP000006235">
    <property type="component" value="Unassembled WGS sequence"/>
</dbReference>
<keyword evidence="2 5" id="KW-0812">Transmembrane</keyword>
<dbReference type="PANTHER" id="PTHR36917">
    <property type="entry name" value="INTRACELLULAR SEPTATION PROTEIN A-RELATED"/>
    <property type="match status" value="1"/>
</dbReference>
<sequence>MKQLLEFIPLILFFITYKLSGVRDAAIVLVVATIVQMIVLKVKYGKIEKQQLFISAAVVFSVYSQPISMKSNICNGK</sequence>
<evidence type="ECO:0000256" key="4">
    <source>
        <dbReference type="ARBA" id="ARBA00023136"/>
    </source>
</evidence>
<keyword evidence="3 5" id="KW-1133">Transmembrane helix</keyword>
<evidence type="ECO:0000256" key="5">
    <source>
        <dbReference type="SAM" id="Phobius"/>
    </source>
</evidence>
<evidence type="ECO:0000256" key="2">
    <source>
        <dbReference type="ARBA" id="ARBA00022692"/>
    </source>
</evidence>
<dbReference type="Pfam" id="PF04279">
    <property type="entry name" value="IspA"/>
    <property type="match status" value="1"/>
</dbReference>
<name>F9Q5S7_9PAST</name>
<keyword evidence="4 5" id="KW-0472">Membrane</keyword>
<evidence type="ECO:0000313" key="6">
    <source>
        <dbReference type="EMBL" id="EGV07696.1"/>
    </source>
</evidence>
<dbReference type="AlphaFoldDB" id="F9Q5S7"/>
<keyword evidence="1" id="KW-1003">Cell membrane</keyword>
<feature type="transmembrane region" description="Helical" evidence="5">
    <location>
        <begin position="20"/>
        <end position="40"/>
    </location>
</feature>